<evidence type="ECO:0000256" key="2">
    <source>
        <dbReference type="ARBA" id="ARBA00004620"/>
    </source>
</evidence>
<evidence type="ECO:0000256" key="6">
    <source>
        <dbReference type="ARBA" id="ARBA00023010"/>
    </source>
</evidence>
<dbReference type="InterPro" id="IPR024882">
    <property type="entry name" value="NUP58/p45/49"/>
</dbReference>
<dbReference type="GO" id="GO:0006606">
    <property type="term" value="P:protein import into nucleus"/>
    <property type="evidence" value="ECO:0007669"/>
    <property type="project" value="UniProtKB-ARBA"/>
</dbReference>
<feature type="compositionally biased region" description="Polar residues" evidence="9">
    <location>
        <begin position="93"/>
        <end position="102"/>
    </location>
</feature>
<dbReference type="PANTHER" id="PTHR13437:SF2">
    <property type="entry name" value="NUCLEOPORIN P58_P45"/>
    <property type="match status" value="1"/>
</dbReference>
<feature type="region of interest" description="Disordered" evidence="9">
    <location>
        <begin position="65"/>
        <end position="110"/>
    </location>
</feature>
<dbReference type="GO" id="GO:0017056">
    <property type="term" value="F:structural constituent of nuclear pore"/>
    <property type="evidence" value="ECO:0007669"/>
    <property type="project" value="InterPro"/>
</dbReference>
<dbReference type="PANTHER" id="PTHR13437">
    <property type="entry name" value="NUCLEOPORIN P58/P45 NUCLEOPORIN-LIKE PROTEIN 1"/>
    <property type="match status" value="1"/>
</dbReference>
<sequence length="448" mass="46271">MFGAASNPTSSLFLFGSTAPAASSGFGASNTNSGGLFGNQAKKPTTGLFGSSTAAPATSSLAVPNQSNSTFGNTSSGGLFGQKPAASTGFGGAQTSTSTPSTPFGAKPATAGGLFGASNTTTSGGLFGSSNTASAAPSGGLFGGGSSTQQQNTQQGGLLGSTNTNINNAAPTSGLFGLNATAPSTAGLGGLFGNNNAAKPGGLFGNNNATKTGGLFGLLTTQNTANTTGGLFGGSSSGGLFGGQQQQQQQQQQVQQQQQPQLTAMTRVGDLPPDVKKELQDFDKYISTQHLIATTLNEDLVKHDTLIKSIPNDVNYLHTKILSIKLALKFDTDQLNSLKTVNNELTEDIANVMQLIIQLSTPGTRLSSSYHLNEFFIKRIKKYRELLAIYEGVITEGNEAITRLEQSCNEACGNIGDVVQVVRNQYAIFMELCESLAEIHGEVTHLTR</sequence>
<organism evidence="10 11">
    <name type="scientific">Sungouiella intermedia</name>
    <dbReference type="NCBI Taxonomy" id="45354"/>
    <lineage>
        <taxon>Eukaryota</taxon>
        <taxon>Fungi</taxon>
        <taxon>Dikarya</taxon>
        <taxon>Ascomycota</taxon>
        <taxon>Saccharomycotina</taxon>
        <taxon>Pichiomycetes</taxon>
        <taxon>Metschnikowiaceae</taxon>
        <taxon>Sungouiella</taxon>
    </lineage>
</organism>
<proteinExistence type="predicted"/>
<dbReference type="GO" id="GO:0051028">
    <property type="term" value="P:mRNA transport"/>
    <property type="evidence" value="ECO:0007669"/>
    <property type="project" value="UniProtKB-KW"/>
</dbReference>
<evidence type="ECO:0000256" key="5">
    <source>
        <dbReference type="ARBA" id="ARBA00022927"/>
    </source>
</evidence>
<evidence type="ECO:0000256" key="4">
    <source>
        <dbReference type="ARBA" id="ARBA00022816"/>
    </source>
</evidence>
<protein>
    <submittedName>
        <fullName evidence="10">CIC11C00000003265</fullName>
    </submittedName>
</protein>
<keyword evidence="4" id="KW-0509">mRNA transport</keyword>
<dbReference type="InterPro" id="IPR025574">
    <property type="entry name" value="Nucleoporin_FG_rpt"/>
</dbReference>
<dbReference type="EMBL" id="LT635769">
    <property type="protein sequence ID" value="SGZ58108.1"/>
    <property type="molecule type" value="Genomic_DNA"/>
</dbReference>
<keyword evidence="7" id="KW-0906">Nuclear pore complex</keyword>
<evidence type="ECO:0000256" key="8">
    <source>
        <dbReference type="ARBA" id="ARBA00023242"/>
    </source>
</evidence>
<dbReference type="GO" id="GO:0031965">
    <property type="term" value="C:nuclear membrane"/>
    <property type="evidence" value="ECO:0007669"/>
    <property type="project" value="UniProtKB-SubCell"/>
</dbReference>
<evidence type="ECO:0000256" key="9">
    <source>
        <dbReference type="SAM" id="MobiDB-lite"/>
    </source>
</evidence>
<dbReference type="Gene3D" id="6.10.140.1350">
    <property type="match status" value="1"/>
</dbReference>
<dbReference type="Proteomes" id="UP000182259">
    <property type="component" value="Chromosome VI"/>
</dbReference>
<dbReference type="Pfam" id="PF13634">
    <property type="entry name" value="Nucleoporin_FG"/>
    <property type="match status" value="2"/>
</dbReference>
<evidence type="ECO:0000313" key="10">
    <source>
        <dbReference type="EMBL" id="SGZ58108.1"/>
    </source>
</evidence>
<feature type="compositionally biased region" description="Low complexity" evidence="9">
    <location>
        <begin position="65"/>
        <end position="77"/>
    </location>
</feature>
<evidence type="ECO:0000256" key="1">
    <source>
        <dbReference type="ARBA" id="ARBA00004567"/>
    </source>
</evidence>
<keyword evidence="8" id="KW-0539">Nucleus</keyword>
<evidence type="ECO:0000313" key="11">
    <source>
        <dbReference type="Proteomes" id="UP000182259"/>
    </source>
</evidence>
<name>A0A1L0DNF8_9ASCO</name>
<dbReference type="GO" id="GO:0044613">
    <property type="term" value="C:nuclear pore central transport channel"/>
    <property type="evidence" value="ECO:0007669"/>
    <property type="project" value="UniProtKB-ARBA"/>
</dbReference>
<evidence type="ECO:0000256" key="3">
    <source>
        <dbReference type="ARBA" id="ARBA00022448"/>
    </source>
</evidence>
<gene>
    <name evidence="10" type="ORF">SAMEA4029009_CIC11G00000003265</name>
</gene>
<accession>A0A1L0DNF8</accession>
<feature type="compositionally biased region" description="Low complexity" evidence="9">
    <location>
        <begin position="243"/>
        <end position="260"/>
    </location>
</feature>
<keyword evidence="6" id="KW-0811">Translocation</keyword>
<comment type="subcellular location">
    <subcellularLocation>
        <location evidence="2">Nucleus membrane</location>
        <topology evidence="2">Peripheral membrane protein</topology>
        <orientation evidence="2">Nucleoplasmic side</orientation>
    </subcellularLocation>
    <subcellularLocation>
        <location evidence="1">Nucleus</location>
        <location evidence="1">Nuclear pore complex</location>
    </subcellularLocation>
</comment>
<dbReference type="GO" id="GO:0008139">
    <property type="term" value="F:nuclear localization sequence binding"/>
    <property type="evidence" value="ECO:0007669"/>
    <property type="project" value="InterPro"/>
</dbReference>
<dbReference type="AlphaFoldDB" id="A0A1L0DNF8"/>
<feature type="region of interest" description="Disordered" evidence="9">
    <location>
        <begin position="137"/>
        <end position="165"/>
    </location>
</feature>
<feature type="region of interest" description="Disordered" evidence="9">
    <location>
        <begin position="227"/>
        <end position="260"/>
    </location>
</feature>
<reference evidence="11" key="1">
    <citation type="submission" date="2016-10" db="EMBL/GenBank/DDBJ databases">
        <authorList>
            <person name="Geijer C."/>
            <person name="Jareborg N."/>
            <person name="Dainat J."/>
        </authorList>
    </citation>
    <scope>NUCLEOTIDE SEQUENCE [LARGE SCALE GENOMIC DNA]</scope>
    <source>
        <strain evidence="11">PYCC 4715</strain>
    </source>
</reference>
<keyword evidence="5" id="KW-0653">Protein transport</keyword>
<keyword evidence="3" id="KW-0813">Transport</keyword>
<feature type="compositionally biased region" description="Gly residues" evidence="9">
    <location>
        <begin position="230"/>
        <end position="242"/>
    </location>
</feature>
<feature type="compositionally biased region" description="Low complexity" evidence="9">
    <location>
        <begin position="147"/>
        <end position="162"/>
    </location>
</feature>
<evidence type="ECO:0000256" key="7">
    <source>
        <dbReference type="ARBA" id="ARBA00023132"/>
    </source>
</evidence>